<dbReference type="AlphaFoldDB" id="A0A1W0A1Q0"/>
<evidence type="ECO:0008006" key="3">
    <source>
        <dbReference type="Google" id="ProtNLM"/>
    </source>
</evidence>
<protein>
    <recommendedName>
        <fullName evidence="3">Myb-like domain-containing protein</fullName>
    </recommendedName>
</protein>
<keyword evidence="2" id="KW-1185">Reference proteome</keyword>
<gene>
    <name evidence="1" type="ORF">THRCLA_20970</name>
</gene>
<dbReference type="SUPFAM" id="SSF46689">
    <property type="entry name" value="Homeodomain-like"/>
    <property type="match status" value="1"/>
</dbReference>
<dbReference type="Proteomes" id="UP000243217">
    <property type="component" value="Unassembled WGS sequence"/>
</dbReference>
<sequence length="366" mass="41525">MLQVNEDMITAIAEHQNWSNSDNNRSLDTAHAYQRILHQNLIEMANFVDSLCGVFVDVDTEKPPPSTALLTPKKRKQNGENTVFEPSALQATIQATEHFRARRRTEKEFATSQLRVKEQEGAQYLVPLPEVPLTSPSFKMTSVLRPSPMPRPEPKPFTPTKNRLVAAKEVCLECYRLGKSVSECRAVWKHTTPSWKNSQSVSPLPPQLPPQLVSPAFIPQFAGPMLFPVMYPPLAPALGKPMIPPAIPSSRVKASSAKDLKRMCEKCRAEHQSVYQCRTVLSHTDPEWKRQAKPTKKVDGASRTYSRWTDSEMHTLHELLEVHGYSDATILAPFIPTKDIKQIKSYLQRYLKQKTTENRKFLSQDK</sequence>
<evidence type="ECO:0000313" key="2">
    <source>
        <dbReference type="Proteomes" id="UP000243217"/>
    </source>
</evidence>
<dbReference type="Gene3D" id="1.10.10.60">
    <property type="entry name" value="Homeodomain-like"/>
    <property type="match status" value="1"/>
</dbReference>
<evidence type="ECO:0000313" key="1">
    <source>
        <dbReference type="EMBL" id="OQS04119.1"/>
    </source>
</evidence>
<reference evidence="1 2" key="1">
    <citation type="journal article" date="2014" name="Genome Biol. Evol.">
        <title>The secreted proteins of Achlya hypogyna and Thraustotheca clavata identify the ancestral oomycete secretome and reveal gene acquisitions by horizontal gene transfer.</title>
        <authorList>
            <person name="Misner I."/>
            <person name="Blouin N."/>
            <person name="Leonard G."/>
            <person name="Richards T.A."/>
            <person name="Lane C.E."/>
        </authorList>
    </citation>
    <scope>NUCLEOTIDE SEQUENCE [LARGE SCALE GENOMIC DNA]</scope>
    <source>
        <strain evidence="1 2">ATCC 34112</strain>
    </source>
</reference>
<name>A0A1W0A1Q0_9STRA</name>
<dbReference type="InterPro" id="IPR009057">
    <property type="entry name" value="Homeodomain-like_sf"/>
</dbReference>
<organism evidence="1 2">
    <name type="scientific">Thraustotheca clavata</name>
    <dbReference type="NCBI Taxonomy" id="74557"/>
    <lineage>
        <taxon>Eukaryota</taxon>
        <taxon>Sar</taxon>
        <taxon>Stramenopiles</taxon>
        <taxon>Oomycota</taxon>
        <taxon>Saprolegniomycetes</taxon>
        <taxon>Saprolegniales</taxon>
        <taxon>Achlyaceae</taxon>
        <taxon>Thraustotheca</taxon>
    </lineage>
</organism>
<dbReference type="OrthoDB" id="78635at2759"/>
<dbReference type="EMBL" id="JNBS01000678">
    <property type="protein sequence ID" value="OQS04119.1"/>
    <property type="molecule type" value="Genomic_DNA"/>
</dbReference>
<comment type="caution">
    <text evidence="1">The sequence shown here is derived from an EMBL/GenBank/DDBJ whole genome shotgun (WGS) entry which is preliminary data.</text>
</comment>
<proteinExistence type="predicted"/>
<accession>A0A1W0A1Q0</accession>